<protein>
    <submittedName>
        <fullName evidence="2">HNH endonuclease</fullName>
    </submittedName>
</protein>
<dbReference type="GO" id="GO:0004519">
    <property type="term" value="F:endonuclease activity"/>
    <property type="evidence" value="ECO:0007669"/>
    <property type="project" value="UniProtKB-KW"/>
</dbReference>
<keyword evidence="2" id="KW-0540">Nuclease</keyword>
<accession>I3WBZ0</accession>
<dbReference type="EMBL" id="CP003185">
    <property type="protein sequence ID" value="AFK94341.1"/>
    <property type="molecule type" value="Genomic_DNA"/>
</dbReference>
<dbReference type="BioCyc" id="TSAC1094508:GLMA-2840-MONOMER"/>
<sequence>MVLATQENFNMKGCKYMKRIEKLKVWQRDNYKCYYCGRRVRDYFPEITGNRIPGDAATVDHIIPRSKGGDDIDTNTVISCRRCNTILGNFNGTLKEKKKYVQDILNGNFNRKKYKWAM</sequence>
<keyword evidence="3" id="KW-1185">Reference proteome</keyword>
<dbReference type="InterPro" id="IPR052892">
    <property type="entry name" value="NA-targeting_endonuclease"/>
</dbReference>
<dbReference type="CDD" id="cd00085">
    <property type="entry name" value="HNHc"/>
    <property type="match status" value="1"/>
</dbReference>
<evidence type="ECO:0000313" key="2">
    <source>
        <dbReference type="EMBL" id="AFK94341.1"/>
    </source>
</evidence>
<dbReference type="KEGG" id="tsh:Tsac_2794"/>
<dbReference type="PANTHER" id="PTHR33877">
    <property type="entry name" value="SLL1193 PROTEIN"/>
    <property type="match status" value="1"/>
</dbReference>
<dbReference type="PANTHER" id="PTHR33877:SF2">
    <property type="entry name" value="OS07G0170200 PROTEIN"/>
    <property type="match status" value="1"/>
</dbReference>
<dbReference type="PATRIC" id="fig|1094508.3.peg.2823"/>
<keyword evidence="2" id="KW-0614">Plasmid</keyword>
<dbReference type="GO" id="GO:0008270">
    <property type="term" value="F:zinc ion binding"/>
    <property type="evidence" value="ECO:0007669"/>
    <property type="project" value="InterPro"/>
</dbReference>
<dbReference type="GO" id="GO:0003676">
    <property type="term" value="F:nucleic acid binding"/>
    <property type="evidence" value="ECO:0007669"/>
    <property type="project" value="InterPro"/>
</dbReference>
<dbReference type="Pfam" id="PF01844">
    <property type="entry name" value="HNH"/>
    <property type="match status" value="1"/>
</dbReference>
<reference evidence="2 3" key="1">
    <citation type="journal article" date="2014" name="Appl. Environ. Microbiol.">
        <title>Profile of Secreted Hydrolases, Associated Proteins, and SlpA in Thermoanaerobacterium saccharolyticum during the Degradation of Hemicellulose.</title>
        <authorList>
            <person name="Currie D.H."/>
            <person name="Guss A.M."/>
            <person name="Herring C.D."/>
            <person name="Giannone R.J."/>
            <person name="Johnson C.M."/>
            <person name="Lankford P.K."/>
            <person name="Brown S.D."/>
            <person name="Hettich R.L."/>
            <person name="Lynd L.R."/>
        </authorList>
    </citation>
    <scope>NUCLEOTIDE SEQUENCE [LARGE SCALE GENOMIC DNA]</scope>
    <source>
        <strain evidence="3">DSM 8691 / JW/SL-YS485</strain>
    </source>
</reference>
<dbReference type="AlphaFoldDB" id="I3WBZ0"/>
<gene>
    <name evidence="2" type="ordered locus">Tsac_2794</name>
</gene>
<dbReference type="SMART" id="SM00507">
    <property type="entry name" value="HNHc"/>
    <property type="match status" value="1"/>
</dbReference>
<keyword evidence="2" id="KW-0255">Endonuclease</keyword>
<evidence type="ECO:0000313" key="3">
    <source>
        <dbReference type="Proteomes" id="UP000006178"/>
    </source>
</evidence>
<name>I3WBZ0_THESW</name>
<dbReference type="Gene3D" id="1.10.30.50">
    <property type="match status" value="1"/>
</dbReference>
<feature type="domain" description="HNH nuclease" evidence="1">
    <location>
        <begin position="20"/>
        <end position="85"/>
    </location>
</feature>
<dbReference type="InterPro" id="IPR003615">
    <property type="entry name" value="HNH_nuc"/>
</dbReference>
<dbReference type="InterPro" id="IPR002711">
    <property type="entry name" value="HNH"/>
</dbReference>
<dbReference type="Proteomes" id="UP000006178">
    <property type="component" value="Plasmid pMU3262"/>
</dbReference>
<keyword evidence="2" id="KW-0378">Hydrolase</keyword>
<geneLocation type="plasmid" evidence="2 3">
    <name>pMU3262</name>
</geneLocation>
<proteinExistence type="predicted"/>
<evidence type="ECO:0000259" key="1">
    <source>
        <dbReference type="SMART" id="SM00507"/>
    </source>
</evidence>
<organism evidence="2 3">
    <name type="scientific">Thermoanaerobacterium saccharolyticum (strain DSM 8691 / JW/SL-YS485)</name>
    <dbReference type="NCBI Taxonomy" id="1094508"/>
    <lineage>
        <taxon>Bacteria</taxon>
        <taxon>Bacillati</taxon>
        <taxon>Bacillota</taxon>
        <taxon>Clostridia</taxon>
        <taxon>Thermoanaerobacterales</taxon>
        <taxon>Thermoanaerobacteraceae</taxon>
        <taxon>Thermoanaerobacterium</taxon>
    </lineage>
</organism>